<reference evidence="1" key="1">
    <citation type="submission" date="2020-09" db="EMBL/GenBank/DDBJ databases">
        <authorList>
            <person name="Kikuchi T."/>
        </authorList>
    </citation>
    <scope>NUCLEOTIDE SEQUENCE</scope>
    <source>
        <strain evidence="1">Ka4C1</strain>
    </source>
</reference>
<dbReference type="EMBL" id="CAJFDI010000002">
    <property type="protein sequence ID" value="CAD5217938.1"/>
    <property type="molecule type" value="Genomic_DNA"/>
</dbReference>
<name>A0A7I8WZ83_BURXY</name>
<organism evidence="1 2">
    <name type="scientific">Bursaphelenchus xylophilus</name>
    <name type="common">Pinewood nematode worm</name>
    <name type="synonym">Aphelenchoides xylophilus</name>
    <dbReference type="NCBI Taxonomy" id="6326"/>
    <lineage>
        <taxon>Eukaryota</taxon>
        <taxon>Metazoa</taxon>
        <taxon>Ecdysozoa</taxon>
        <taxon>Nematoda</taxon>
        <taxon>Chromadorea</taxon>
        <taxon>Rhabditida</taxon>
        <taxon>Tylenchina</taxon>
        <taxon>Tylenchomorpha</taxon>
        <taxon>Aphelenchoidea</taxon>
        <taxon>Aphelenchoididae</taxon>
        <taxon>Bursaphelenchus</taxon>
    </lineage>
</organism>
<comment type="caution">
    <text evidence="1">The sequence shown here is derived from an EMBL/GenBank/DDBJ whole genome shotgun (WGS) entry which is preliminary data.</text>
</comment>
<sequence>MHCALATSLGNVGVFFTIHDFDKIPEVDEKLWSNNQILQATNVLFDQNVGQKYVSKNFEEADALLRYKTRFTYFTVMVLADDYSLLEKDVNRGNGSCLLVCERFDAIFNASVGHLYSNWYYSMSTKMIQVETSLKELLILAVREIHMHPDLLEDMKWLNYYTRALEPVRNFFLFKDIKIF</sequence>
<evidence type="ECO:0000313" key="2">
    <source>
        <dbReference type="Proteomes" id="UP000659654"/>
    </source>
</evidence>
<dbReference type="Proteomes" id="UP000582659">
    <property type="component" value="Unassembled WGS sequence"/>
</dbReference>
<dbReference type="Proteomes" id="UP000659654">
    <property type="component" value="Unassembled WGS sequence"/>
</dbReference>
<keyword evidence="2" id="KW-1185">Reference proteome</keyword>
<evidence type="ECO:0000313" key="1">
    <source>
        <dbReference type="EMBL" id="CAD5217938.1"/>
    </source>
</evidence>
<gene>
    <name evidence="1" type="ORF">BXYJ_LOCUS5331</name>
</gene>
<proteinExistence type="predicted"/>
<protein>
    <submittedName>
        <fullName evidence="1">(pine wood nematode) hypothetical protein</fullName>
    </submittedName>
</protein>
<accession>A0A7I8WZ83</accession>
<dbReference type="AlphaFoldDB" id="A0A7I8WZ83"/>
<dbReference type="EMBL" id="CAJFCV020000002">
    <property type="protein sequence ID" value="CAG9102111.1"/>
    <property type="molecule type" value="Genomic_DNA"/>
</dbReference>